<feature type="transmembrane region" description="Helical" evidence="1">
    <location>
        <begin position="7"/>
        <end position="24"/>
    </location>
</feature>
<keyword evidence="1" id="KW-0472">Membrane</keyword>
<dbReference type="Proteomes" id="UP000003879">
    <property type="component" value="Unassembled WGS sequence"/>
</dbReference>
<evidence type="ECO:0000313" key="2">
    <source>
        <dbReference type="EMBL" id="EIY94665.1"/>
    </source>
</evidence>
<dbReference type="EMBL" id="AGXN01000015">
    <property type="protein sequence ID" value="EIY94665.1"/>
    <property type="molecule type" value="Genomic_DNA"/>
</dbReference>
<accession>A0A0E2ANH7</accession>
<protein>
    <submittedName>
        <fullName evidence="2">Uncharacterized protein</fullName>
    </submittedName>
</protein>
<keyword evidence="1" id="KW-0812">Transmembrane</keyword>
<proteinExistence type="predicted"/>
<comment type="caution">
    <text evidence="2">The sequence shown here is derived from an EMBL/GenBank/DDBJ whole genome shotgun (WGS) entry which is preliminary data.</text>
</comment>
<keyword evidence="1" id="KW-1133">Transmembrane helix</keyword>
<evidence type="ECO:0000313" key="3">
    <source>
        <dbReference type="Proteomes" id="UP000003879"/>
    </source>
</evidence>
<dbReference type="AlphaFoldDB" id="A0A0E2ANH7"/>
<gene>
    <name evidence="2" type="ORF">HMPREF1056_02842</name>
</gene>
<organism evidence="2 3">
    <name type="scientific">Bacteroides fragilis CL07T12C05</name>
    <dbReference type="NCBI Taxonomy" id="997883"/>
    <lineage>
        <taxon>Bacteria</taxon>
        <taxon>Pseudomonadati</taxon>
        <taxon>Bacteroidota</taxon>
        <taxon>Bacteroidia</taxon>
        <taxon>Bacteroidales</taxon>
        <taxon>Bacteroidaceae</taxon>
        <taxon>Bacteroides</taxon>
    </lineage>
</organism>
<dbReference type="HOGENOM" id="CLU_216211_0_0_10"/>
<reference evidence="2 3" key="1">
    <citation type="submission" date="2012-02" db="EMBL/GenBank/DDBJ databases">
        <title>The Genome Sequence of Bacteroides fragilis CL07T12C05.</title>
        <authorList>
            <consortium name="The Broad Institute Genome Sequencing Platform"/>
            <person name="Earl A."/>
            <person name="Ward D."/>
            <person name="Feldgarden M."/>
            <person name="Gevers D."/>
            <person name="Zitomersky N.L."/>
            <person name="Coyne M.J."/>
            <person name="Comstock L.E."/>
            <person name="Young S.K."/>
            <person name="Zeng Q."/>
            <person name="Gargeya S."/>
            <person name="Fitzgerald M."/>
            <person name="Haas B."/>
            <person name="Abouelleil A."/>
            <person name="Alvarado L."/>
            <person name="Arachchi H.M."/>
            <person name="Berlin A."/>
            <person name="Chapman S.B."/>
            <person name="Gearin G."/>
            <person name="Goldberg J."/>
            <person name="Griggs A."/>
            <person name="Gujja S."/>
            <person name="Hansen M."/>
            <person name="Heiman D."/>
            <person name="Howarth C."/>
            <person name="Larimer J."/>
            <person name="Lui A."/>
            <person name="MacDonald P.J.P."/>
            <person name="McCowen C."/>
            <person name="Montmayeur A."/>
            <person name="Murphy C."/>
            <person name="Neiman D."/>
            <person name="Pearson M."/>
            <person name="Priest M."/>
            <person name="Roberts A."/>
            <person name="Saif S."/>
            <person name="Shea T."/>
            <person name="Sisk P."/>
            <person name="Stolte C."/>
            <person name="Sykes S."/>
            <person name="Wortman J."/>
            <person name="Nusbaum C."/>
            <person name="Birren B."/>
        </authorList>
    </citation>
    <scope>NUCLEOTIDE SEQUENCE [LARGE SCALE GENOMIC DNA]</scope>
    <source>
        <strain evidence="2 3">CL07T12C05</strain>
    </source>
</reference>
<evidence type="ECO:0000256" key="1">
    <source>
        <dbReference type="SAM" id="Phobius"/>
    </source>
</evidence>
<sequence>MKQRKVLIAIAVVIFILLLLYWLFVAEDINAWLPVN</sequence>
<name>A0A0E2ANH7_BACFG</name>